<dbReference type="AlphaFoldDB" id="A0A8H3QE76"/>
<feature type="region of interest" description="Disordered" evidence="1">
    <location>
        <begin position="67"/>
        <end position="176"/>
    </location>
</feature>
<evidence type="ECO:0000313" key="2">
    <source>
        <dbReference type="EMBL" id="GES75757.1"/>
    </source>
</evidence>
<evidence type="ECO:0000256" key="1">
    <source>
        <dbReference type="SAM" id="MobiDB-lite"/>
    </source>
</evidence>
<organism evidence="2 3">
    <name type="scientific">Rhizophagus clarus</name>
    <dbReference type="NCBI Taxonomy" id="94130"/>
    <lineage>
        <taxon>Eukaryota</taxon>
        <taxon>Fungi</taxon>
        <taxon>Fungi incertae sedis</taxon>
        <taxon>Mucoromycota</taxon>
        <taxon>Glomeromycotina</taxon>
        <taxon>Glomeromycetes</taxon>
        <taxon>Glomerales</taxon>
        <taxon>Glomeraceae</taxon>
        <taxon>Rhizophagus</taxon>
    </lineage>
</organism>
<feature type="compositionally biased region" description="Basic and acidic residues" evidence="1">
    <location>
        <begin position="119"/>
        <end position="135"/>
    </location>
</feature>
<comment type="caution">
    <text evidence="2">The sequence shown here is derived from an EMBL/GenBank/DDBJ whole genome shotgun (WGS) entry which is preliminary data.</text>
</comment>
<dbReference type="Proteomes" id="UP000615446">
    <property type="component" value="Unassembled WGS sequence"/>
</dbReference>
<feature type="compositionally biased region" description="Acidic residues" evidence="1">
    <location>
        <begin position="109"/>
        <end position="118"/>
    </location>
</feature>
<proteinExistence type="predicted"/>
<reference evidence="2" key="1">
    <citation type="submission" date="2019-10" db="EMBL/GenBank/DDBJ databases">
        <title>Conservation and host-specific expression of non-tandemly repeated heterogenous ribosome RNA gene in arbuscular mycorrhizal fungi.</title>
        <authorList>
            <person name="Maeda T."/>
            <person name="Kobayashi Y."/>
            <person name="Nakagawa T."/>
            <person name="Ezawa T."/>
            <person name="Yamaguchi K."/>
            <person name="Bino T."/>
            <person name="Nishimoto Y."/>
            <person name="Shigenobu S."/>
            <person name="Kawaguchi M."/>
        </authorList>
    </citation>
    <scope>NUCLEOTIDE SEQUENCE</scope>
    <source>
        <strain evidence="2">HR1</strain>
    </source>
</reference>
<gene>
    <name evidence="2" type="ORF">RCL2_000317000</name>
</gene>
<feature type="compositionally biased region" description="Basic and acidic residues" evidence="1">
    <location>
        <begin position="92"/>
        <end position="108"/>
    </location>
</feature>
<accession>A0A8H3QE76</accession>
<feature type="compositionally biased region" description="Acidic residues" evidence="1">
    <location>
        <begin position="82"/>
        <end position="91"/>
    </location>
</feature>
<sequence>MHVCTSYQLQYNFAYKDILKNILFKIIEKFKLRTKDLGIQFGYNDWFAYKLLKKHVQHVRDHRRKMKNGYFKKNKNEKEERNEEEDEDEDVVHEKQEEEDENIIHEQDKEEEDEDEDVVHEKQEEEDENIIHEQDKEEEDEAKEQKEEVVSDVIVDDGDIVNDRLVVQPSVGRDSG</sequence>
<dbReference type="OrthoDB" id="2435707at2759"/>
<evidence type="ECO:0000313" key="3">
    <source>
        <dbReference type="Proteomes" id="UP000615446"/>
    </source>
</evidence>
<protein>
    <submittedName>
        <fullName evidence="2">Uncharacterized protein</fullName>
    </submittedName>
</protein>
<name>A0A8H3QE76_9GLOM</name>
<dbReference type="EMBL" id="BLAL01000017">
    <property type="protein sequence ID" value="GES75757.1"/>
    <property type="molecule type" value="Genomic_DNA"/>
</dbReference>